<protein>
    <submittedName>
        <fullName evidence="2">HTH-type transcriptional repressor NsrR</fullName>
    </submittedName>
</protein>
<keyword evidence="3" id="KW-1185">Reference proteome</keyword>
<organism evidence="2 3">
    <name type="scientific">Cupriavidus pampae</name>
    <dbReference type="NCBI Taxonomy" id="659251"/>
    <lineage>
        <taxon>Bacteria</taxon>
        <taxon>Pseudomonadati</taxon>
        <taxon>Pseudomonadota</taxon>
        <taxon>Betaproteobacteria</taxon>
        <taxon>Burkholderiales</taxon>
        <taxon>Burkholderiaceae</taxon>
        <taxon>Cupriavidus</taxon>
    </lineage>
</organism>
<proteinExistence type="predicted"/>
<dbReference type="NCBIfam" id="TIGR00738">
    <property type="entry name" value="rrf2_super"/>
    <property type="match status" value="1"/>
</dbReference>
<dbReference type="SUPFAM" id="SSF46785">
    <property type="entry name" value="Winged helix' DNA-binding domain"/>
    <property type="match status" value="1"/>
</dbReference>
<dbReference type="Pfam" id="PF02082">
    <property type="entry name" value="Rrf2"/>
    <property type="match status" value="1"/>
</dbReference>
<dbReference type="EMBL" id="CAJZAG010000013">
    <property type="protein sequence ID" value="CAG9184533.1"/>
    <property type="molecule type" value="Genomic_DNA"/>
</dbReference>
<comment type="caution">
    <text evidence="2">The sequence shown here is derived from an EMBL/GenBank/DDBJ whole genome shotgun (WGS) entry which is preliminary data.</text>
</comment>
<evidence type="ECO:0000313" key="2">
    <source>
        <dbReference type="EMBL" id="CAG9184533.1"/>
    </source>
</evidence>
<dbReference type="Proteomes" id="UP000706525">
    <property type="component" value="Unassembled WGS sequence"/>
</dbReference>
<dbReference type="PANTHER" id="PTHR33221">
    <property type="entry name" value="WINGED HELIX-TURN-HELIX TRANSCRIPTIONAL REGULATOR, RRF2 FAMILY"/>
    <property type="match status" value="1"/>
</dbReference>
<dbReference type="InterPro" id="IPR000944">
    <property type="entry name" value="Tscrpt_reg_Rrf2"/>
</dbReference>
<name>A0ABM8XW02_9BURK</name>
<dbReference type="InterPro" id="IPR036390">
    <property type="entry name" value="WH_DNA-bd_sf"/>
</dbReference>
<dbReference type="Gene3D" id="1.10.10.10">
    <property type="entry name" value="Winged helix-like DNA-binding domain superfamily/Winged helix DNA-binding domain"/>
    <property type="match status" value="1"/>
</dbReference>
<dbReference type="PROSITE" id="PS51197">
    <property type="entry name" value="HTH_RRF2_2"/>
    <property type="match status" value="1"/>
</dbReference>
<dbReference type="RefSeq" id="WP_223994337.1">
    <property type="nucleotide sequence ID" value="NZ_CAJZAG010000013.1"/>
</dbReference>
<reference evidence="2 3" key="1">
    <citation type="submission" date="2021-08" db="EMBL/GenBank/DDBJ databases">
        <authorList>
            <person name="Peeters C."/>
        </authorList>
    </citation>
    <scope>NUCLEOTIDE SEQUENCE [LARGE SCALE GENOMIC DNA]</scope>
    <source>
        <strain evidence="2 3">LMG 32289</strain>
    </source>
</reference>
<dbReference type="InterPro" id="IPR036388">
    <property type="entry name" value="WH-like_DNA-bd_sf"/>
</dbReference>
<accession>A0ABM8XW02</accession>
<dbReference type="PANTHER" id="PTHR33221:SF4">
    <property type="entry name" value="HTH-TYPE TRANSCRIPTIONAL REPRESSOR NSRR"/>
    <property type="match status" value="1"/>
</dbReference>
<gene>
    <name evidence="2" type="primary">nsrR_4</name>
    <name evidence="2" type="ORF">LMG32289_05640</name>
</gene>
<evidence type="ECO:0000256" key="1">
    <source>
        <dbReference type="ARBA" id="ARBA00023125"/>
    </source>
</evidence>
<keyword evidence="1" id="KW-0238">DNA-binding</keyword>
<evidence type="ECO:0000313" key="3">
    <source>
        <dbReference type="Proteomes" id="UP000706525"/>
    </source>
</evidence>
<sequence>MRLTIQTEFGIHALVYLARRKGVLLTAREVAAGIGLPCNHTVKILQRLRQAGYLSTARGRIGGTWLARPAQEISVGEVVRALERPFAVVDCMREDGRCAAGADCKDAIARALAAYLAVLDGISIAEIAHTDP</sequence>